<dbReference type="STRING" id="1307761.L21SP2_2056"/>
<dbReference type="EMBL" id="CP006939">
    <property type="protein sequence ID" value="AHC15425.1"/>
    <property type="molecule type" value="Genomic_DNA"/>
</dbReference>
<dbReference type="GO" id="GO:0043752">
    <property type="term" value="F:adenosylcobinamide kinase activity"/>
    <property type="evidence" value="ECO:0007669"/>
    <property type="project" value="UniProtKB-EC"/>
</dbReference>
<feature type="binding site" evidence="19">
    <location>
        <position position="62"/>
    </location>
    <ligand>
        <name>GTP</name>
        <dbReference type="ChEBI" id="CHEBI:37565"/>
    </ligand>
</feature>
<dbReference type="CDD" id="cd00544">
    <property type="entry name" value="CobU"/>
    <property type="match status" value="1"/>
</dbReference>
<feature type="active site" description="GMP-histidine intermediate" evidence="18">
    <location>
        <position position="50"/>
    </location>
</feature>
<dbReference type="HOGENOM" id="CLU_094161_0_0_12"/>
<comment type="catalytic activity">
    <reaction evidence="2">
        <text>adenosylcob(III)inamide phosphate + GTP + H(+) = adenosylcob(III)inamide-GDP + diphosphate</text>
        <dbReference type="Rhea" id="RHEA:22712"/>
        <dbReference type="ChEBI" id="CHEBI:15378"/>
        <dbReference type="ChEBI" id="CHEBI:33019"/>
        <dbReference type="ChEBI" id="CHEBI:37565"/>
        <dbReference type="ChEBI" id="CHEBI:58502"/>
        <dbReference type="ChEBI" id="CHEBI:60487"/>
        <dbReference type="EC" id="2.7.7.62"/>
    </reaction>
</comment>
<evidence type="ECO:0000256" key="14">
    <source>
        <dbReference type="ARBA" id="ARBA00022840"/>
    </source>
</evidence>
<evidence type="ECO:0000256" key="17">
    <source>
        <dbReference type="ARBA" id="ARBA00030571"/>
    </source>
</evidence>
<comment type="function">
    <text evidence="4">Catalyzes ATP-dependent phosphorylation of adenosylcobinamide and addition of GMP to adenosylcobinamide phosphate.</text>
</comment>
<protein>
    <recommendedName>
        <fullName evidence="16">Adenosylcobinamide kinase</fullName>
        <ecNumber evidence="8">2.7.1.156</ecNumber>
        <ecNumber evidence="9">2.7.7.62</ecNumber>
    </recommendedName>
    <alternativeName>
        <fullName evidence="17">Adenosylcobinamide-phosphate guanylyltransferase</fullName>
    </alternativeName>
</protein>
<dbReference type="InterPro" id="IPR027417">
    <property type="entry name" value="P-loop_NTPase"/>
</dbReference>
<evidence type="ECO:0000256" key="2">
    <source>
        <dbReference type="ARBA" id="ARBA00000711"/>
    </source>
</evidence>
<keyword evidence="15 19" id="KW-0342">GTP-binding</keyword>
<reference evidence="20 21" key="1">
    <citation type="journal article" date="2015" name="Stand. Genomic Sci.">
        <title>Complete genome sequence and description of Salinispira pacifica gen. nov., sp. nov., a novel spirochaete isolated form a hypersaline microbial mat.</title>
        <authorList>
            <person name="Ben Hania W."/>
            <person name="Joseph M."/>
            <person name="Schumann P."/>
            <person name="Bunk B."/>
            <person name="Fiebig A."/>
            <person name="Sproer C."/>
            <person name="Klenk H.P."/>
            <person name="Fardeau M.L."/>
            <person name="Spring S."/>
        </authorList>
    </citation>
    <scope>NUCLEOTIDE SEQUENCE [LARGE SCALE GENOMIC DNA]</scope>
    <source>
        <strain evidence="20 21">L21-RPul-D2</strain>
    </source>
</reference>
<evidence type="ECO:0000256" key="6">
    <source>
        <dbReference type="ARBA" id="ARBA00005159"/>
    </source>
</evidence>
<dbReference type="eggNOG" id="COG2087">
    <property type="taxonomic scope" value="Bacteria"/>
</dbReference>
<evidence type="ECO:0000256" key="19">
    <source>
        <dbReference type="PIRSR" id="PIRSR006135-2"/>
    </source>
</evidence>
<feature type="binding site" evidence="19">
    <location>
        <begin position="9"/>
        <end position="16"/>
    </location>
    <ligand>
        <name>GTP</name>
        <dbReference type="ChEBI" id="CHEBI:37565"/>
    </ligand>
</feature>
<evidence type="ECO:0000256" key="4">
    <source>
        <dbReference type="ARBA" id="ARBA00003889"/>
    </source>
</evidence>
<dbReference type="PIRSF" id="PIRSF006135">
    <property type="entry name" value="CobU"/>
    <property type="match status" value="1"/>
</dbReference>
<dbReference type="GO" id="GO:0005524">
    <property type="term" value="F:ATP binding"/>
    <property type="evidence" value="ECO:0007669"/>
    <property type="project" value="UniProtKB-KW"/>
</dbReference>
<evidence type="ECO:0000256" key="15">
    <source>
        <dbReference type="ARBA" id="ARBA00023134"/>
    </source>
</evidence>
<keyword evidence="10" id="KW-0169">Cobalamin biosynthesis</keyword>
<dbReference type="OrthoDB" id="9799422at2"/>
<evidence type="ECO:0000256" key="9">
    <source>
        <dbReference type="ARBA" id="ARBA00012523"/>
    </source>
</evidence>
<comment type="pathway">
    <text evidence="5">Cofactor biosynthesis; adenosylcobalamin biosynthesis; adenosylcobalamin from cob(II)yrinate a,c-diamide: step 6/7.</text>
</comment>
<comment type="similarity">
    <text evidence="7">Belongs to the CobU/CobP family.</text>
</comment>
<dbReference type="EC" id="2.7.1.156" evidence="8"/>
<comment type="catalytic activity">
    <reaction evidence="1">
        <text>adenosylcob(III)inamide + ATP = adenosylcob(III)inamide phosphate + ADP + H(+)</text>
        <dbReference type="Rhea" id="RHEA:15769"/>
        <dbReference type="ChEBI" id="CHEBI:2480"/>
        <dbReference type="ChEBI" id="CHEBI:15378"/>
        <dbReference type="ChEBI" id="CHEBI:30616"/>
        <dbReference type="ChEBI" id="CHEBI:58502"/>
        <dbReference type="ChEBI" id="CHEBI:456216"/>
        <dbReference type="EC" id="2.7.1.156"/>
    </reaction>
</comment>
<evidence type="ECO:0000256" key="11">
    <source>
        <dbReference type="ARBA" id="ARBA00022679"/>
    </source>
</evidence>
<evidence type="ECO:0000256" key="5">
    <source>
        <dbReference type="ARBA" id="ARBA00004692"/>
    </source>
</evidence>
<feature type="binding site" evidence="19">
    <location>
        <begin position="51"/>
        <end position="54"/>
    </location>
    <ligand>
        <name>GTP</name>
        <dbReference type="ChEBI" id="CHEBI:37565"/>
    </ligand>
</feature>
<dbReference type="GO" id="GO:0005525">
    <property type="term" value="F:GTP binding"/>
    <property type="evidence" value="ECO:0007669"/>
    <property type="project" value="UniProtKB-KW"/>
</dbReference>
<dbReference type="AlphaFoldDB" id="V5WIH0"/>
<evidence type="ECO:0000256" key="16">
    <source>
        <dbReference type="ARBA" id="ARBA00029570"/>
    </source>
</evidence>
<feature type="binding site" evidence="19">
    <location>
        <position position="105"/>
    </location>
    <ligand>
        <name>GTP</name>
        <dbReference type="ChEBI" id="CHEBI:37565"/>
    </ligand>
</feature>
<dbReference type="PANTHER" id="PTHR34848">
    <property type="match status" value="1"/>
</dbReference>
<dbReference type="EC" id="2.7.7.62" evidence="9"/>
<evidence type="ECO:0000256" key="18">
    <source>
        <dbReference type="PIRSR" id="PIRSR006135-1"/>
    </source>
</evidence>
<name>V5WIH0_9SPIO</name>
<evidence type="ECO:0000256" key="10">
    <source>
        <dbReference type="ARBA" id="ARBA00022573"/>
    </source>
</evidence>
<gene>
    <name evidence="20" type="ORF">L21SP2_2056</name>
</gene>
<keyword evidence="11 20" id="KW-0808">Transferase</keyword>
<evidence type="ECO:0000256" key="3">
    <source>
        <dbReference type="ARBA" id="ARBA00001522"/>
    </source>
</evidence>
<dbReference type="GO" id="GO:0008820">
    <property type="term" value="F:cobinamide phosphate guanylyltransferase activity"/>
    <property type="evidence" value="ECO:0007669"/>
    <property type="project" value="UniProtKB-EC"/>
</dbReference>
<dbReference type="KEGG" id="slr:L21SP2_2056"/>
<accession>V5WIH0</accession>
<evidence type="ECO:0000256" key="1">
    <source>
        <dbReference type="ARBA" id="ARBA00000312"/>
    </source>
</evidence>
<evidence type="ECO:0000256" key="13">
    <source>
        <dbReference type="ARBA" id="ARBA00022777"/>
    </source>
</evidence>
<sequence length="198" mass="22218">MRELTYISGGQRSGKSRYAQQLALGMSASPVYLATARIWDDEFRTRIQRHRSDRDERWRTVEIDRNISDLGRHLLPEGLHIDGEATSNSDRGITEAPDSPVILLDCITLWVTNFFSDAHGNMDSAMEQIIAEWDRFALLDIRAIVVSNEIGMGVMPDNELARKFADLQGFINQHIAGHAQRQILMLSGSALEIKGAPV</sequence>
<dbReference type="SUPFAM" id="SSF52540">
    <property type="entry name" value="P-loop containing nucleoside triphosphate hydrolases"/>
    <property type="match status" value="1"/>
</dbReference>
<keyword evidence="13" id="KW-0418">Kinase</keyword>
<organism evidence="20 21">
    <name type="scientific">Salinispira pacifica</name>
    <dbReference type="NCBI Taxonomy" id="1307761"/>
    <lineage>
        <taxon>Bacteria</taxon>
        <taxon>Pseudomonadati</taxon>
        <taxon>Spirochaetota</taxon>
        <taxon>Spirochaetia</taxon>
        <taxon>Spirochaetales</taxon>
        <taxon>Spirochaetaceae</taxon>
        <taxon>Salinispira</taxon>
    </lineage>
</organism>
<keyword evidence="20" id="KW-0548">Nucleotidyltransferase</keyword>
<comment type="pathway">
    <text evidence="6">Cofactor biosynthesis; adenosylcobalamin biosynthesis; adenosylcobalamin from cob(II)yrinate a,c-diamide: step 5/7.</text>
</comment>
<keyword evidence="21" id="KW-1185">Reference proteome</keyword>
<dbReference type="PANTHER" id="PTHR34848:SF1">
    <property type="entry name" value="BIFUNCTIONAL ADENOSYLCOBALAMIN BIOSYNTHESIS PROTEIN COBU"/>
    <property type="match status" value="1"/>
</dbReference>
<dbReference type="Gene3D" id="3.40.50.300">
    <property type="entry name" value="P-loop containing nucleotide triphosphate hydrolases"/>
    <property type="match status" value="1"/>
</dbReference>
<dbReference type="PATRIC" id="fig|1307761.3.peg.2048"/>
<comment type="catalytic activity">
    <reaction evidence="3">
        <text>adenosylcob(III)inamide + GTP = adenosylcob(III)inamide phosphate + GDP + H(+)</text>
        <dbReference type="Rhea" id="RHEA:15765"/>
        <dbReference type="ChEBI" id="CHEBI:2480"/>
        <dbReference type="ChEBI" id="CHEBI:15378"/>
        <dbReference type="ChEBI" id="CHEBI:37565"/>
        <dbReference type="ChEBI" id="CHEBI:58189"/>
        <dbReference type="ChEBI" id="CHEBI:58502"/>
        <dbReference type="EC" id="2.7.1.156"/>
    </reaction>
</comment>
<dbReference type="GO" id="GO:0009236">
    <property type="term" value="P:cobalamin biosynthetic process"/>
    <property type="evidence" value="ECO:0007669"/>
    <property type="project" value="UniProtKB-UniPathway"/>
</dbReference>
<dbReference type="Pfam" id="PF02283">
    <property type="entry name" value="CobU"/>
    <property type="match status" value="2"/>
</dbReference>
<feature type="binding site" evidence="19">
    <location>
        <begin position="34"/>
        <end position="36"/>
    </location>
    <ligand>
        <name>GTP</name>
        <dbReference type="ChEBI" id="CHEBI:37565"/>
    </ligand>
</feature>
<proteinExistence type="inferred from homology"/>
<dbReference type="Proteomes" id="UP000018680">
    <property type="component" value="Chromosome"/>
</dbReference>
<keyword evidence="12 19" id="KW-0547">Nucleotide-binding</keyword>
<evidence type="ECO:0000256" key="12">
    <source>
        <dbReference type="ARBA" id="ARBA00022741"/>
    </source>
</evidence>
<dbReference type="RefSeq" id="WP_024268340.1">
    <property type="nucleotide sequence ID" value="NC_023035.1"/>
</dbReference>
<keyword evidence="14" id="KW-0067">ATP-binding</keyword>
<evidence type="ECO:0000313" key="20">
    <source>
        <dbReference type="EMBL" id="AHC15425.1"/>
    </source>
</evidence>
<evidence type="ECO:0000313" key="21">
    <source>
        <dbReference type="Proteomes" id="UP000018680"/>
    </source>
</evidence>
<dbReference type="UniPathway" id="UPA00148">
    <property type="reaction ID" value="UER00236"/>
</dbReference>
<evidence type="ECO:0000256" key="7">
    <source>
        <dbReference type="ARBA" id="ARBA00007490"/>
    </source>
</evidence>
<evidence type="ECO:0000256" key="8">
    <source>
        <dbReference type="ARBA" id="ARBA00012016"/>
    </source>
</evidence>
<dbReference type="InterPro" id="IPR003203">
    <property type="entry name" value="CobU/CobP"/>
</dbReference>